<dbReference type="Gene3D" id="3.10.450.530">
    <property type="entry name" value="Ribonuclease toxin, BrnT, of type II toxin-antitoxin system"/>
    <property type="match status" value="1"/>
</dbReference>
<organism evidence="1 2">
    <name type="scientific">Candidatus Regiella insecticola</name>
    <dbReference type="NCBI Taxonomy" id="138073"/>
    <lineage>
        <taxon>Bacteria</taxon>
        <taxon>Pseudomonadati</taxon>
        <taxon>Pseudomonadota</taxon>
        <taxon>Gammaproteobacteria</taxon>
        <taxon>Enterobacterales</taxon>
        <taxon>Enterobacteriaceae</taxon>
        <taxon>aphid secondary symbionts</taxon>
        <taxon>Candidatus Regiella</taxon>
    </lineage>
</organism>
<sequence>MKIIFEWDETKAESNIKKHRLSFETAVRAFADPFALVEQDRIENGEHRWQTLGLVEGYLLVLVAHTIRENEDNVEVIRIISARRAESKERKRYEQNRSL</sequence>
<comment type="caution">
    <text evidence="1">The sequence shown here is derived from an EMBL/GenBank/DDBJ whole genome shotgun (WGS) entry which is preliminary data.</text>
</comment>
<proteinExistence type="predicted"/>
<protein>
    <submittedName>
        <fullName evidence="1">Ribonuclease toxin</fullName>
    </submittedName>
</protein>
<dbReference type="Proteomes" id="UP000504714">
    <property type="component" value="Unassembled WGS sequence"/>
</dbReference>
<dbReference type="RefSeq" id="WP_006705237.1">
    <property type="nucleotide sequence ID" value="NZ_BLXO01000004.1"/>
</dbReference>
<evidence type="ECO:0000313" key="1">
    <source>
        <dbReference type="EMBL" id="GFN46480.1"/>
    </source>
</evidence>
<dbReference type="Pfam" id="PF04365">
    <property type="entry name" value="BrnT_toxin"/>
    <property type="match status" value="1"/>
</dbReference>
<dbReference type="InterPro" id="IPR038573">
    <property type="entry name" value="BrnT_sf"/>
</dbReference>
<accession>A0A6L2ZPZ9</accession>
<dbReference type="EMBL" id="BLXO01000004">
    <property type="protein sequence ID" value="GFN46480.1"/>
    <property type="molecule type" value="Genomic_DNA"/>
</dbReference>
<evidence type="ECO:0000313" key="2">
    <source>
        <dbReference type="Proteomes" id="UP000504714"/>
    </source>
</evidence>
<reference evidence="1 2" key="1">
    <citation type="submission" date="2020-06" db="EMBL/GenBank/DDBJ databases">
        <title>The genome sequence of Candidatus Regiella insecticola strain Tut.</title>
        <authorList>
            <person name="Nikoh N."/>
            <person name="Tsuchida T."/>
            <person name="Koga R."/>
            <person name="Oshima K."/>
            <person name="Hattori M."/>
            <person name="Fukatsu T."/>
        </authorList>
    </citation>
    <scope>NUCLEOTIDE SEQUENCE [LARGE SCALE GENOMIC DNA]</scope>
    <source>
        <strain evidence="1 2">Tut</strain>
    </source>
</reference>
<dbReference type="AlphaFoldDB" id="A0A6L2ZPZ9"/>
<dbReference type="InterPro" id="IPR007460">
    <property type="entry name" value="BrnT_toxin"/>
</dbReference>
<name>A0A6L2ZPZ9_9ENTR</name>
<gene>
    <name evidence="1" type="ORF">RINTU1_21230</name>
</gene>